<keyword evidence="2" id="KW-1185">Reference proteome</keyword>
<sequence>MALRTVTKENNEKEMGDLSSDTEMAMYLAKSQNARIARSSEITFPAIETRLAQVGTLVQDQLLRRQVKALKAKRPDRLHQNLDAVAHLKA</sequence>
<accession>A0A8H6G6U4</accession>
<protein>
    <submittedName>
        <fullName evidence="1">Uncharacterized protein</fullName>
    </submittedName>
</protein>
<dbReference type="RefSeq" id="XP_037170938.1">
    <property type="nucleotide sequence ID" value="XM_037302359.1"/>
</dbReference>
<dbReference type="AlphaFoldDB" id="A0A8H6G6U4"/>
<dbReference type="EMBL" id="JACCJC010000001">
    <property type="protein sequence ID" value="KAF6241698.1"/>
    <property type="molecule type" value="Genomic_DNA"/>
</dbReference>
<name>A0A8H6G6U4_9LECA</name>
<proteinExistence type="predicted"/>
<dbReference type="GeneID" id="59282089"/>
<comment type="caution">
    <text evidence="1">The sequence shown here is derived from an EMBL/GenBank/DDBJ whole genome shotgun (WGS) entry which is preliminary data.</text>
</comment>
<gene>
    <name evidence="1" type="ORF">HO173_000409</name>
</gene>
<reference evidence="1 2" key="1">
    <citation type="journal article" date="2020" name="Genomics">
        <title>Complete, high-quality genomes from long-read metagenomic sequencing of two wolf lichen thalli reveals enigmatic genome architecture.</title>
        <authorList>
            <person name="McKenzie S.K."/>
            <person name="Walston R.F."/>
            <person name="Allen J.L."/>
        </authorList>
    </citation>
    <scope>NUCLEOTIDE SEQUENCE [LARGE SCALE GENOMIC DNA]</scope>
    <source>
        <strain evidence="1">WasteWater2</strain>
    </source>
</reference>
<evidence type="ECO:0000313" key="2">
    <source>
        <dbReference type="Proteomes" id="UP000578531"/>
    </source>
</evidence>
<evidence type="ECO:0000313" key="1">
    <source>
        <dbReference type="EMBL" id="KAF6241698.1"/>
    </source>
</evidence>
<dbReference type="Proteomes" id="UP000578531">
    <property type="component" value="Unassembled WGS sequence"/>
</dbReference>
<organism evidence="1 2">
    <name type="scientific">Letharia columbiana</name>
    <dbReference type="NCBI Taxonomy" id="112416"/>
    <lineage>
        <taxon>Eukaryota</taxon>
        <taxon>Fungi</taxon>
        <taxon>Dikarya</taxon>
        <taxon>Ascomycota</taxon>
        <taxon>Pezizomycotina</taxon>
        <taxon>Lecanoromycetes</taxon>
        <taxon>OSLEUM clade</taxon>
        <taxon>Lecanoromycetidae</taxon>
        <taxon>Lecanorales</taxon>
        <taxon>Lecanorineae</taxon>
        <taxon>Parmeliaceae</taxon>
        <taxon>Letharia</taxon>
    </lineage>
</organism>